<dbReference type="SUPFAM" id="SSF53448">
    <property type="entry name" value="Nucleotide-diphospho-sugar transferases"/>
    <property type="match status" value="1"/>
</dbReference>
<keyword evidence="1 2" id="KW-0808">Transferase</keyword>
<dbReference type="Gene3D" id="3.90.550.20">
    <property type="match status" value="1"/>
</dbReference>
<dbReference type="InterPro" id="IPR051706">
    <property type="entry name" value="Glycosyltransferase_domain"/>
</dbReference>
<dbReference type="OrthoDB" id="277808at2"/>
<dbReference type="GO" id="GO:0000030">
    <property type="term" value="F:mannosyltransferase activity"/>
    <property type="evidence" value="ECO:0007669"/>
    <property type="project" value="TreeGrafter"/>
</dbReference>
<dbReference type="InterPro" id="IPR007577">
    <property type="entry name" value="GlycoTrfase_DXD_sugar-bd_CS"/>
</dbReference>
<accession>A0A1G7GH67</accession>
<proteinExistence type="predicted"/>
<gene>
    <name evidence="2" type="ORF">SAMN04488117_101561</name>
</gene>
<dbReference type="Proteomes" id="UP000182284">
    <property type="component" value="Unassembled WGS sequence"/>
</dbReference>
<sequence>MSTQIFQILITDGPVDDQRFSPSLTQNIASFKTIYPQASYHLYTHEEISDYLASAFPAEVAEAYHALIPFAFKADLARYCLLYDKGGIYSDLSHLHMRAIEPDSGKTLVVFRDIMGHPSWATSNALIHAAPNLPVFQRAIERIVSHHRSGYHGQSTLDVTGPYLFGRVLSEGEDWTTTQFGESRLISREPSGRANIVKMMPSGAIVSLRNKEKDSSIDEMVEGHANNYARLWKKGQIWGDRSKPGLFKRGPSRHLGRP</sequence>
<dbReference type="GO" id="GO:0051999">
    <property type="term" value="P:mannosyl-inositol phosphorylceramide biosynthetic process"/>
    <property type="evidence" value="ECO:0007669"/>
    <property type="project" value="TreeGrafter"/>
</dbReference>
<evidence type="ECO:0000256" key="1">
    <source>
        <dbReference type="ARBA" id="ARBA00022679"/>
    </source>
</evidence>
<protein>
    <submittedName>
        <fullName evidence="2">Glycosyltransferase sugar-binding region containing DXD motif-containing protein</fullName>
    </submittedName>
</protein>
<dbReference type="Pfam" id="PF04488">
    <property type="entry name" value="Gly_transf_sug"/>
    <property type="match status" value="1"/>
</dbReference>
<evidence type="ECO:0000313" key="3">
    <source>
        <dbReference type="Proteomes" id="UP000182284"/>
    </source>
</evidence>
<organism evidence="2 3">
    <name type="scientific">Celeribacter baekdonensis</name>
    <dbReference type="NCBI Taxonomy" id="875171"/>
    <lineage>
        <taxon>Bacteria</taxon>
        <taxon>Pseudomonadati</taxon>
        <taxon>Pseudomonadota</taxon>
        <taxon>Alphaproteobacteria</taxon>
        <taxon>Rhodobacterales</taxon>
        <taxon>Roseobacteraceae</taxon>
        <taxon>Celeribacter</taxon>
    </lineage>
</organism>
<dbReference type="GO" id="GO:0016020">
    <property type="term" value="C:membrane"/>
    <property type="evidence" value="ECO:0007669"/>
    <property type="project" value="GOC"/>
</dbReference>
<dbReference type="RefSeq" id="WP_074640795.1">
    <property type="nucleotide sequence ID" value="NZ_FNBL01000001.1"/>
</dbReference>
<dbReference type="InterPro" id="IPR029044">
    <property type="entry name" value="Nucleotide-diphossugar_trans"/>
</dbReference>
<dbReference type="EMBL" id="FNBL01000001">
    <property type="protein sequence ID" value="SDE87423.1"/>
    <property type="molecule type" value="Genomic_DNA"/>
</dbReference>
<dbReference type="PANTHER" id="PTHR32385:SF15">
    <property type="entry name" value="INOSITOL PHOSPHOCERAMIDE MANNOSYLTRANSFERASE 1"/>
    <property type="match status" value="1"/>
</dbReference>
<reference evidence="2 3" key="1">
    <citation type="submission" date="2016-10" db="EMBL/GenBank/DDBJ databases">
        <authorList>
            <person name="de Groot N.N."/>
        </authorList>
    </citation>
    <scope>NUCLEOTIDE SEQUENCE [LARGE SCALE GENOMIC DNA]</scope>
    <source>
        <strain evidence="2 3">DSM 27375</strain>
    </source>
</reference>
<dbReference type="PANTHER" id="PTHR32385">
    <property type="entry name" value="MANNOSYL PHOSPHORYLINOSITOL CERAMIDE SYNTHASE"/>
    <property type="match status" value="1"/>
</dbReference>
<dbReference type="AlphaFoldDB" id="A0A1G7GH67"/>
<name>A0A1G7GH67_9RHOB</name>
<evidence type="ECO:0000313" key="2">
    <source>
        <dbReference type="EMBL" id="SDE87423.1"/>
    </source>
</evidence>